<protein>
    <submittedName>
        <fullName evidence="1">Uncharacterized protein</fullName>
    </submittedName>
</protein>
<sequence>MGGIALELEFFTEEKGVKISKANQCHTRLDMAHKRTIIFTQAIENPIGKIVVGDGRAQHRQLISLGFGSLKIIMDCGVTAMDVLKSLGELPNLNFGAACVDGSQRRPRIKCRSH</sequence>
<evidence type="ECO:0000313" key="1">
    <source>
        <dbReference type="EMBL" id="CAL1394786.1"/>
    </source>
</evidence>
<organism evidence="1 2">
    <name type="scientific">Linum trigynum</name>
    <dbReference type="NCBI Taxonomy" id="586398"/>
    <lineage>
        <taxon>Eukaryota</taxon>
        <taxon>Viridiplantae</taxon>
        <taxon>Streptophyta</taxon>
        <taxon>Embryophyta</taxon>
        <taxon>Tracheophyta</taxon>
        <taxon>Spermatophyta</taxon>
        <taxon>Magnoliopsida</taxon>
        <taxon>eudicotyledons</taxon>
        <taxon>Gunneridae</taxon>
        <taxon>Pentapetalae</taxon>
        <taxon>rosids</taxon>
        <taxon>fabids</taxon>
        <taxon>Malpighiales</taxon>
        <taxon>Linaceae</taxon>
        <taxon>Linum</taxon>
    </lineage>
</organism>
<gene>
    <name evidence="1" type="ORF">LTRI10_LOCUS35265</name>
</gene>
<reference evidence="1 2" key="1">
    <citation type="submission" date="2024-04" db="EMBL/GenBank/DDBJ databases">
        <authorList>
            <person name="Fracassetti M."/>
        </authorList>
    </citation>
    <scope>NUCLEOTIDE SEQUENCE [LARGE SCALE GENOMIC DNA]</scope>
</reference>
<name>A0AAV2F960_9ROSI</name>
<dbReference type="Proteomes" id="UP001497516">
    <property type="component" value="Chromosome 6"/>
</dbReference>
<accession>A0AAV2F960</accession>
<evidence type="ECO:0000313" key="2">
    <source>
        <dbReference type="Proteomes" id="UP001497516"/>
    </source>
</evidence>
<dbReference type="AlphaFoldDB" id="A0AAV2F960"/>
<dbReference type="EMBL" id="OZ034819">
    <property type="protein sequence ID" value="CAL1394786.1"/>
    <property type="molecule type" value="Genomic_DNA"/>
</dbReference>
<keyword evidence="2" id="KW-1185">Reference proteome</keyword>
<proteinExistence type="predicted"/>